<evidence type="ECO:0000256" key="4">
    <source>
        <dbReference type="ARBA" id="ARBA00023136"/>
    </source>
</evidence>
<dbReference type="NCBIfam" id="TIGR01770">
    <property type="entry name" value="NDH_I_N"/>
    <property type="match status" value="1"/>
</dbReference>
<keyword evidence="2 5" id="KW-0812">Transmembrane</keyword>
<evidence type="ECO:0000256" key="3">
    <source>
        <dbReference type="ARBA" id="ARBA00022989"/>
    </source>
</evidence>
<feature type="transmembrane region" description="Helical" evidence="5">
    <location>
        <begin position="109"/>
        <end position="127"/>
    </location>
</feature>
<feature type="transmembrane region" description="Helical" evidence="5">
    <location>
        <begin position="406"/>
        <end position="430"/>
    </location>
</feature>
<keyword evidence="5" id="KW-1278">Translocase</keyword>
<evidence type="ECO:0000313" key="8">
    <source>
        <dbReference type="EMBL" id="PTL36993.1"/>
    </source>
</evidence>
<accession>A0A2T4U0U5</accession>
<feature type="transmembrane region" description="Helical" evidence="5">
    <location>
        <begin position="78"/>
        <end position="97"/>
    </location>
</feature>
<dbReference type="OrthoDB" id="9811718at2"/>
<reference evidence="9" key="2">
    <citation type="journal article" date="2018" name="Environ. Microbiol.">
        <title>Bloom of a denitrifying methanotroph, 'Candidatus Methylomirabilis limnetica', in a deep stratified lake.</title>
        <authorList>
            <person name="Graf J.S."/>
            <person name="Mayr M.J."/>
            <person name="Marchant H.K."/>
            <person name="Tienken D."/>
            <person name="Hach P.F."/>
            <person name="Brand A."/>
            <person name="Schubert C.J."/>
            <person name="Kuypers M.M."/>
            <person name="Milucka J."/>
        </authorList>
    </citation>
    <scope>NUCLEOTIDE SEQUENCE [LARGE SCALE GENOMIC DNA]</scope>
    <source>
        <strain evidence="9">Zug</strain>
    </source>
</reference>
<protein>
    <recommendedName>
        <fullName evidence="5">NADH-quinone oxidoreductase subunit N</fullName>
        <ecNumber evidence="5">7.1.1.-</ecNumber>
    </recommendedName>
    <alternativeName>
        <fullName evidence="5">NADH dehydrogenase I subunit N</fullName>
    </alternativeName>
    <alternativeName>
        <fullName evidence="5">NDH-1 subunit N</fullName>
    </alternativeName>
</protein>
<dbReference type="GO" id="GO:0008137">
    <property type="term" value="F:NADH dehydrogenase (ubiquinone) activity"/>
    <property type="evidence" value="ECO:0007669"/>
    <property type="project" value="InterPro"/>
</dbReference>
<keyword evidence="5" id="KW-0874">Quinone</keyword>
<dbReference type="RefSeq" id="WP_107561157.1">
    <property type="nucleotide sequence ID" value="NZ_NVQC01000009.1"/>
</dbReference>
<comment type="subcellular location">
    <subcellularLocation>
        <location evidence="5">Cell membrane</location>
        <topology evidence="5">Multi-pass membrane protein</topology>
    </subcellularLocation>
    <subcellularLocation>
        <location evidence="1">Endomembrane system</location>
        <topology evidence="1">Multi-pass membrane protein</topology>
    </subcellularLocation>
    <subcellularLocation>
        <location evidence="6">Membrane</location>
        <topology evidence="6">Multi-pass membrane protein</topology>
    </subcellularLocation>
</comment>
<feature type="transmembrane region" description="Helical" evidence="5">
    <location>
        <begin position="450"/>
        <end position="469"/>
    </location>
</feature>
<dbReference type="PANTHER" id="PTHR22773">
    <property type="entry name" value="NADH DEHYDROGENASE"/>
    <property type="match status" value="1"/>
</dbReference>
<keyword evidence="5" id="KW-1003">Cell membrane</keyword>
<dbReference type="GO" id="GO:0005886">
    <property type="term" value="C:plasma membrane"/>
    <property type="evidence" value="ECO:0007669"/>
    <property type="project" value="UniProtKB-SubCell"/>
</dbReference>
<dbReference type="GO" id="GO:0048038">
    <property type="term" value="F:quinone binding"/>
    <property type="evidence" value="ECO:0007669"/>
    <property type="project" value="UniProtKB-KW"/>
</dbReference>
<feature type="transmembrane region" description="Helical" evidence="5">
    <location>
        <begin position="40"/>
        <end position="58"/>
    </location>
</feature>
<dbReference type="GO" id="GO:0012505">
    <property type="term" value="C:endomembrane system"/>
    <property type="evidence" value="ECO:0007669"/>
    <property type="project" value="UniProtKB-SubCell"/>
</dbReference>
<feature type="transmembrane region" description="Helical" evidence="5">
    <location>
        <begin position="301"/>
        <end position="319"/>
    </location>
</feature>
<feature type="transmembrane region" description="Helical" evidence="5">
    <location>
        <begin position="133"/>
        <end position="151"/>
    </location>
</feature>
<comment type="subunit">
    <text evidence="5">NDH-1 is composed of 14 different subunits. Subunits NuoA, H, J, K, L, M, N constitute the membrane sector of the complex.</text>
</comment>
<sequence>MTDAFNMADISTASPEVVMGLVAMVILMLDFIAPKGGRDWLGYLSILGVLATFTTLMGQRGATQLAFSGQYLSDPFAFFFKIVFLVSAALILLMSIGHLKSEGIDKGEFYGLILFATLGMMLMVSAVDLLILYIGMETMSISIYILAGFLKRERRSGEAALKYLLMGGFSSAIMLYGIVMLYGLTGTIGLREIASTLSADTASNPALILAMVMLVAGFGFKIAAVPFHMYIPDVYEGAPTPVAALLAAASEVAGLAILLRVFLVAIPGLQDRWTFLFYTLSLLTMTVGNVVAIAQSNIKRMLAYSSIAHIGYLLIGVVAGRELGISAILLYTLIYALMTLGVFAMVILLCVGKVKGEQIDDFTGLAQRSPMAAAAMLIFLLSLAGVPPTAGFVGKLYLFGAAIEGGYIWLAVIAVINSAISVFYYMKVVVAMYMRDLPPQGLTLSSSRPLRVALFVTLAGTIAIGIYPGPFLELARASVAGLW</sequence>
<keyword evidence="3 5" id="KW-1133">Transmembrane helix</keyword>
<feature type="transmembrane region" description="Helical" evidence="5">
    <location>
        <begin position="275"/>
        <end position="294"/>
    </location>
</feature>
<keyword evidence="9" id="KW-1185">Reference proteome</keyword>
<comment type="caution">
    <text evidence="8">The sequence shown here is derived from an EMBL/GenBank/DDBJ whole genome shotgun (WGS) entry which is preliminary data.</text>
</comment>
<feature type="transmembrane region" description="Helical" evidence="5">
    <location>
        <begin position="242"/>
        <end position="263"/>
    </location>
</feature>
<feature type="transmembrane region" description="Helical" evidence="5">
    <location>
        <begin position="12"/>
        <end position="33"/>
    </location>
</feature>
<dbReference type="Pfam" id="PF00361">
    <property type="entry name" value="Proton_antipo_M"/>
    <property type="match status" value="1"/>
</dbReference>
<keyword evidence="4 5" id="KW-0472">Membrane</keyword>
<name>A0A2T4U0U5_9BACT</name>
<comment type="catalytic activity">
    <reaction evidence="5">
        <text>a quinone + NADH + 5 H(+)(in) = a quinol + NAD(+) + 4 H(+)(out)</text>
        <dbReference type="Rhea" id="RHEA:57888"/>
        <dbReference type="ChEBI" id="CHEBI:15378"/>
        <dbReference type="ChEBI" id="CHEBI:24646"/>
        <dbReference type="ChEBI" id="CHEBI:57540"/>
        <dbReference type="ChEBI" id="CHEBI:57945"/>
        <dbReference type="ChEBI" id="CHEBI:132124"/>
    </reaction>
</comment>
<comment type="function">
    <text evidence="5">NDH-1 shuttles electrons from NADH, via FMN and iron-sulfur (Fe-S) centers, to quinones in the respiratory chain. The immediate electron acceptor for the enzyme in this species is believed to be ubiquinone. Couples the redox reaction to proton translocation (for every two electrons transferred, four hydrogen ions are translocated across the cytoplasmic membrane), and thus conserves the redox energy in a proton gradient.</text>
</comment>
<evidence type="ECO:0000256" key="2">
    <source>
        <dbReference type="ARBA" id="ARBA00022692"/>
    </source>
</evidence>
<feature type="transmembrane region" description="Helical" evidence="5">
    <location>
        <begin position="205"/>
        <end position="230"/>
    </location>
</feature>
<feature type="transmembrane region" description="Helical" evidence="5">
    <location>
        <begin position="325"/>
        <end position="351"/>
    </location>
</feature>
<dbReference type="PRINTS" id="PR01434">
    <property type="entry name" value="NADHDHGNASE5"/>
</dbReference>
<evidence type="ECO:0000313" key="9">
    <source>
        <dbReference type="Proteomes" id="UP000241436"/>
    </source>
</evidence>
<gene>
    <name evidence="5" type="primary">nuoN</name>
    <name evidence="8" type="ORF">CLG94_01630</name>
</gene>
<feature type="transmembrane region" description="Helical" evidence="5">
    <location>
        <begin position="372"/>
        <end position="394"/>
    </location>
</feature>
<comment type="similarity">
    <text evidence="5">Belongs to the complex I subunit 2 family.</text>
</comment>
<dbReference type="EMBL" id="NVQC01000009">
    <property type="protein sequence ID" value="PTL36993.1"/>
    <property type="molecule type" value="Genomic_DNA"/>
</dbReference>
<reference evidence="8 9" key="1">
    <citation type="submission" date="2017-09" db="EMBL/GenBank/DDBJ databases">
        <title>Bloom of a denitrifying methanotroph, Candidatus Methylomirabilis limnetica, in a deep stratified lake.</title>
        <authorList>
            <person name="Graf J.S."/>
            <person name="Marchant H.K."/>
            <person name="Tienken D."/>
            <person name="Hach P.F."/>
            <person name="Brand A."/>
            <person name="Schubert C.J."/>
            <person name="Kuypers M.M."/>
            <person name="Milucka J."/>
        </authorList>
    </citation>
    <scope>NUCLEOTIDE SEQUENCE [LARGE SCALE GENOMIC DNA]</scope>
    <source>
        <strain evidence="8 9">Zug</strain>
    </source>
</reference>
<feature type="domain" description="NADH:quinone oxidoreductase/Mrp antiporter transmembrane" evidence="7">
    <location>
        <begin position="126"/>
        <end position="421"/>
    </location>
</feature>
<dbReference type="InterPro" id="IPR010096">
    <property type="entry name" value="NADH-Q_OxRdtase_suN/2"/>
</dbReference>
<dbReference type="Proteomes" id="UP000241436">
    <property type="component" value="Unassembled WGS sequence"/>
</dbReference>
<keyword evidence="5" id="KW-0520">NAD</keyword>
<keyword evidence="5" id="KW-0813">Transport</keyword>
<dbReference type="AlphaFoldDB" id="A0A2T4U0U5"/>
<evidence type="ECO:0000259" key="7">
    <source>
        <dbReference type="Pfam" id="PF00361"/>
    </source>
</evidence>
<evidence type="ECO:0000256" key="1">
    <source>
        <dbReference type="ARBA" id="ARBA00004127"/>
    </source>
</evidence>
<dbReference type="EC" id="7.1.1.-" evidence="5"/>
<proteinExistence type="inferred from homology"/>
<keyword evidence="5" id="KW-0830">Ubiquinone</keyword>
<dbReference type="HAMAP" id="MF_00445">
    <property type="entry name" value="NDH1_NuoN_1"/>
    <property type="match status" value="1"/>
</dbReference>
<organism evidence="8 9">
    <name type="scientific">Candidatus Methylomirabilis limnetica</name>
    <dbReference type="NCBI Taxonomy" id="2033718"/>
    <lineage>
        <taxon>Bacteria</taxon>
        <taxon>Candidatus Methylomirabilota</taxon>
        <taxon>Candidatus Methylomirabilia</taxon>
        <taxon>Candidatus Methylomirabilales</taxon>
        <taxon>Candidatus Methylomirabilaceae</taxon>
        <taxon>Candidatus Methylomirabilis</taxon>
    </lineage>
</organism>
<evidence type="ECO:0000256" key="5">
    <source>
        <dbReference type="HAMAP-Rule" id="MF_00445"/>
    </source>
</evidence>
<dbReference type="InterPro" id="IPR001750">
    <property type="entry name" value="ND/Mrp_TM"/>
</dbReference>
<dbReference type="GO" id="GO:0042773">
    <property type="term" value="P:ATP synthesis coupled electron transport"/>
    <property type="evidence" value="ECO:0007669"/>
    <property type="project" value="InterPro"/>
</dbReference>
<feature type="transmembrane region" description="Helical" evidence="5">
    <location>
        <begin position="163"/>
        <end position="185"/>
    </location>
</feature>
<evidence type="ECO:0000256" key="6">
    <source>
        <dbReference type="RuleBase" id="RU000320"/>
    </source>
</evidence>
<dbReference type="GO" id="GO:0050136">
    <property type="term" value="F:NADH dehydrogenase (quinone) (non-electrogenic) activity"/>
    <property type="evidence" value="ECO:0007669"/>
    <property type="project" value="UniProtKB-UniRule"/>
</dbReference>